<dbReference type="STRING" id="469383.Cwoe_4803"/>
<reference evidence="2" key="2">
    <citation type="submission" date="2010-01" db="EMBL/GenBank/DDBJ databases">
        <title>The complete genome of Conexibacter woesei DSM 14684.</title>
        <authorList>
            <consortium name="US DOE Joint Genome Institute (JGI-PGF)"/>
            <person name="Lucas S."/>
            <person name="Copeland A."/>
            <person name="Lapidus A."/>
            <person name="Glavina del Rio T."/>
            <person name="Dalin E."/>
            <person name="Tice H."/>
            <person name="Bruce D."/>
            <person name="Goodwin L."/>
            <person name="Pitluck S."/>
            <person name="Kyrpides N."/>
            <person name="Mavromatis K."/>
            <person name="Ivanova N."/>
            <person name="Mikhailova N."/>
            <person name="Chertkov O."/>
            <person name="Brettin T."/>
            <person name="Detter J.C."/>
            <person name="Han C."/>
            <person name="Larimer F."/>
            <person name="Land M."/>
            <person name="Hauser L."/>
            <person name="Markowitz V."/>
            <person name="Cheng J.-F."/>
            <person name="Hugenholtz P."/>
            <person name="Woyke T."/>
            <person name="Wu D."/>
            <person name="Pukall R."/>
            <person name="Steenblock K."/>
            <person name="Schneider S."/>
            <person name="Klenk H.-P."/>
            <person name="Eisen J.A."/>
        </authorList>
    </citation>
    <scope>NUCLEOTIDE SEQUENCE [LARGE SCALE GENOMIC DNA]</scope>
    <source>
        <strain evidence="2">DSM 14684 / CIP 108061 / JCM 11494 / NBRC 100937 / ID131577</strain>
    </source>
</reference>
<dbReference type="HOGENOM" id="CLU_171656_0_0_11"/>
<reference evidence="1 2" key="1">
    <citation type="journal article" date="2010" name="Stand. Genomic Sci.">
        <title>Complete genome sequence of Conexibacter woesei type strain (ID131577).</title>
        <authorList>
            <person name="Pukall R."/>
            <person name="Lapidus A."/>
            <person name="Glavina Del Rio T."/>
            <person name="Copeland A."/>
            <person name="Tice H."/>
            <person name="Cheng J.-F."/>
            <person name="Lucas S."/>
            <person name="Chen F."/>
            <person name="Nolan M."/>
            <person name="Bruce D."/>
            <person name="Goodwin L."/>
            <person name="Pitluck S."/>
            <person name="Mavromatis K."/>
            <person name="Ivanova N."/>
            <person name="Ovchinnikova G."/>
            <person name="Pati A."/>
            <person name="Chen A."/>
            <person name="Palaniappan K."/>
            <person name="Land M."/>
            <person name="Hauser L."/>
            <person name="Chang Y.-J."/>
            <person name="Jeffries C.D."/>
            <person name="Chain P."/>
            <person name="Meincke L."/>
            <person name="Sims D."/>
            <person name="Brettin T."/>
            <person name="Detter J.C."/>
            <person name="Rohde M."/>
            <person name="Goeker M."/>
            <person name="Bristow J."/>
            <person name="Eisen J.A."/>
            <person name="Markowitz V."/>
            <person name="Kyrpides N.C."/>
            <person name="Klenk H.-P."/>
            <person name="Hugenholtz P."/>
        </authorList>
    </citation>
    <scope>NUCLEOTIDE SEQUENCE [LARGE SCALE GENOMIC DNA]</scope>
    <source>
        <strain evidence="2">DSM 14684 / CIP 108061 / JCM 11494 / NBRC 100937 / ID131577</strain>
    </source>
</reference>
<dbReference type="EMBL" id="CP001854">
    <property type="protein sequence ID" value="ADB53216.1"/>
    <property type="molecule type" value="Genomic_DNA"/>
</dbReference>
<name>D3FB24_CONWI</name>
<dbReference type="Proteomes" id="UP000008229">
    <property type="component" value="Chromosome"/>
</dbReference>
<protein>
    <recommendedName>
        <fullName evidence="3">TfoX N-terminal domain-containing protein</fullName>
    </recommendedName>
</protein>
<evidence type="ECO:0000313" key="1">
    <source>
        <dbReference type="EMBL" id="ADB53216.1"/>
    </source>
</evidence>
<gene>
    <name evidence="1" type="ordered locus">Cwoe_4803</name>
</gene>
<dbReference type="KEGG" id="cwo:Cwoe_4803"/>
<organism evidence="1 2">
    <name type="scientific">Conexibacter woesei (strain DSM 14684 / CCUG 47730 / CIP 108061 / JCM 11494 / NBRC 100937 / ID131577)</name>
    <dbReference type="NCBI Taxonomy" id="469383"/>
    <lineage>
        <taxon>Bacteria</taxon>
        <taxon>Bacillati</taxon>
        <taxon>Actinomycetota</taxon>
        <taxon>Thermoleophilia</taxon>
        <taxon>Solirubrobacterales</taxon>
        <taxon>Conexibacteraceae</taxon>
        <taxon>Conexibacter</taxon>
    </lineage>
</organism>
<accession>D3FB24</accession>
<sequence>MTTPEQSFAEVEEALLREPGTARGTGFGTNPGVTVDGKIAAMLVSGRLVVKLPADRCRELIDAGAAEPLQIGRRTMREWVTVDHSGRPEWLPLAREALQFVRPA</sequence>
<dbReference type="AlphaFoldDB" id="D3FB24"/>
<keyword evidence="2" id="KW-1185">Reference proteome</keyword>
<dbReference type="OrthoDB" id="8779526at2"/>
<dbReference type="RefSeq" id="WP_012936267.1">
    <property type="nucleotide sequence ID" value="NC_013739.1"/>
</dbReference>
<proteinExistence type="predicted"/>
<evidence type="ECO:0008006" key="3">
    <source>
        <dbReference type="Google" id="ProtNLM"/>
    </source>
</evidence>
<evidence type="ECO:0000313" key="2">
    <source>
        <dbReference type="Proteomes" id="UP000008229"/>
    </source>
</evidence>
<dbReference type="eggNOG" id="ENOG5030XZ2">
    <property type="taxonomic scope" value="Bacteria"/>
</dbReference>